<evidence type="ECO:0000313" key="2">
    <source>
        <dbReference type="EMBL" id="EPY53615.1"/>
    </source>
</evidence>
<dbReference type="OMA" id="RPRINFV"/>
<reference evidence="2 3" key="1">
    <citation type="journal article" date="2011" name="Science">
        <title>Comparative functional genomics of the fission yeasts.</title>
        <authorList>
            <person name="Rhind N."/>
            <person name="Chen Z."/>
            <person name="Yassour M."/>
            <person name="Thompson D.A."/>
            <person name="Haas B.J."/>
            <person name="Habib N."/>
            <person name="Wapinski I."/>
            <person name="Roy S."/>
            <person name="Lin M.F."/>
            <person name="Heiman D.I."/>
            <person name="Young S.K."/>
            <person name="Furuya K."/>
            <person name="Guo Y."/>
            <person name="Pidoux A."/>
            <person name="Chen H.M."/>
            <person name="Robbertse B."/>
            <person name="Goldberg J.M."/>
            <person name="Aoki K."/>
            <person name="Bayne E.H."/>
            <person name="Berlin A.M."/>
            <person name="Desjardins C.A."/>
            <person name="Dobbs E."/>
            <person name="Dukaj L."/>
            <person name="Fan L."/>
            <person name="FitzGerald M.G."/>
            <person name="French C."/>
            <person name="Gujja S."/>
            <person name="Hansen K."/>
            <person name="Keifenheim D."/>
            <person name="Levin J.Z."/>
            <person name="Mosher R.A."/>
            <person name="Mueller C.A."/>
            <person name="Pfiffner J."/>
            <person name="Priest M."/>
            <person name="Russ C."/>
            <person name="Smialowska A."/>
            <person name="Swoboda P."/>
            <person name="Sykes S.M."/>
            <person name="Vaughn M."/>
            <person name="Vengrova S."/>
            <person name="Yoder R."/>
            <person name="Zeng Q."/>
            <person name="Allshire R."/>
            <person name="Baulcombe D."/>
            <person name="Birren B.W."/>
            <person name="Brown W."/>
            <person name="Ekwall K."/>
            <person name="Kellis M."/>
            <person name="Leatherwood J."/>
            <person name="Levin H."/>
            <person name="Margalit H."/>
            <person name="Martienssen R."/>
            <person name="Nieduszynski C.A."/>
            <person name="Spatafora J.W."/>
            <person name="Friedman N."/>
            <person name="Dalgaard J.Z."/>
            <person name="Baumann P."/>
            <person name="Niki H."/>
            <person name="Regev A."/>
            <person name="Nusbaum C."/>
        </authorList>
    </citation>
    <scope>NUCLEOTIDE SEQUENCE [LARGE SCALE GENOMIC DNA]</scope>
    <source>
        <strain evidence="3">OY26 / ATCC MYA-4695 / CBS 11777 / NBRC 106824 / NRRL Y48691</strain>
    </source>
</reference>
<sequence length="200" mass="23018">MDLNDKEHEKYVQSYGLYKNRPRINFVKSQEEQTESQKKIKEKESVSSFYYSLFSEDVKNVKANAVNDISGSVCPTCQIFIKAENQITHAKSVRHLLSINHIDNKFQPGLVKPESLGYRVLSQFGWSPKGHVSGLGAEHQGRRAPVRHARVKNDTLGIGIQLRPNRLKPISRKGKRYSQFQHNRDVRLKQALLKHFSSNY</sequence>
<evidence type="ECO:0000313" key="3">
    <source>
        <dbReference type="Proteomes" id="UP000015464"/>
    </source>
</evidence>
<dbReference type="PANTHER" id="PTHR20923:SF1">
    <property type="entry name" value="G PATCH DOMAIN AND ANKYRIN REPEAT-CONTAINING PROTEIN 1"/>
    <property type="match status" value="1"/>
</dbReference>
<dbReference type="AlphaFoldDB" id="S9W6V5"/>
<dbReference type="Pfam" id="PF01585">
    <property type="entry name" value="G-patch"/>
    <property type="match status" value="1"/>
</dbReference>
<dbReference type="PROSITE" id="PS50174">
    <property type="entry name" value="G_PATCH"/>
    <property type="match status" value="1"/>
</dbReference>
<dbReference type="EMBL" id="KE546988">
    <property type="protein sequence ID" value="EPY53615.1"/>
    <property type="molecule type" value="Genomic_DNA"/>
</dbReference>
<dbReference type="Proteomes" id="UP000015464">
    <property type="component" value="Unassembled WGS sequence"/>
</dbReference>
<evidence type="ECO:0000259" key="1">
    <source>
        <dbReference type="PROSITE" id="PS50174"/>
    </source>
</evidence>
<dbReference type="HOGENOM" id="CLU_1366946_0_0_1"/>
<dbReference type="InterPro" id="IPR039146">
    <property type="entry name" value="GPANK1"/>
</dbReference>
<dbReference type="eggNOG" id="KOG2384">
    <property type="taxonomic scope" value="Eukaryota"/>
</dbReference>
<name>S9W6V5_SCHCR</name>
<dbReference type="SMART" id="SM00443">
    <property type="entry name" value="G_patch"/>
    <property type="match status" value="1"/>
</dbReference>
<dbReference type="InterPro" id="IPR000467">
    <property type="entry name" value="G_patch_dom"/>
</dbReference>
<gene>
    <name evidence="2" type="ORF">SPOG_03151</name>
</gene>
<protein>
    <submittedName>
        <fullName evidence="2">RNA-binding protein</fullName>
    </submittedName>
</protein>
<feature type="domain" description="G-patch" evidence="1">
    <location>
        <begin position="113"/>
        <end position="163"/>
    </location>
</feature>
<organism evidence="2 3">
    <name type="scientific">Schizosaccharomyces cryophilus (strain OY26 / ATCC MYA-4695 / CBS 11777 / NBRC 106824 / NRRL Y48691)</name>
    <name type="common">Fission yeast</name>
    <dbReference type="NCBI Taxonomy" id="653667"/>
    <lineage>
        <taxon>Eukaryota</taxon>
        <taxon>Fungi</taxon>
        <taxon>Dikarya</taxon>
        <taxon>Ascomycota</taxon>
        <taxon>Taphrinomycotina</taxon>
        <taxon>Schizosaccharomycetes</taxon>
        <taxon>Schizosaccharomycetales</taxon>
        <taxon>Schizosaccharomycetaceae</taxon>
        <taxon>Schizosaccharomyces</taxon>
    </lineage>
</organism>
<accession>S9W6V5</accession>
<keyword evidence="3" id="KW-1185">Reference proteome</keyword>
<dbReference type="GO" id="GO:0003676">
    <property type="term" value="F:nucleic acid binding"/>
    <property type="evidence" value="ECO:0007669"/>
    <property type="project" value="InterPro"/>
</dbReference>
<dbReference type="RefSeq" id="XP_013021263.1">
    <property type="nucleotide sequence ID" value="XM_013165809.1"/>
</dbReference>
<dbReference type="GeneID" id="25037469"/>
<proteinExistence type="predicted"/>
<dbReference type="PANTHER" id="PTHR20923">
    <property type="entry name" value="BAT4 PROTEIN-RELATED"/>
    <property type="match status" value="1"/>
</dbReference>
<dbReference type="OrthoDB" id="20282at2759"/>